<dbReference type="GO" id="GO:0006887">
    <property type="term" value="P:exocytosis"/>
    <property type="evidence" value="ECO:0007669"/>
    <property type="project" value="TreeGrafter"/>
</dbReference>
<reference evidence="3 4" key="1">
    <citation type="journal article" date="2017" name="Gigascience">
        <title>Genome sequence of the small brown planthopper, Laodelphax striatellus.</title>
        <authorList>
            <person name="Zhu J."/>
            <person name="Jiang F."/>
            <person name="Wang X."/>
            <person name="Yang P."/>
            <person name="Bao Y."/>
            <person name="Zhao W."/>
            <person name="Wang W."/>
            <person name="Lu H."/>
            <person name="Wang Q."/>
            <person name="Cui N."/>
            <person name="Li J."/>
            <person name="Chen X."/>
            <person name="Luo L."/>
            <person name="Yu J."/>
            <person name="Kang L."/>
            <person name="Cui F."/>
        </authorList>
    </citation>
    <scope>NUCLEOTIDE SEQUENCE [LARGE SCALE GENOMIC DNA]</scope>
    <source>
        <strain evidence="3">Lst14</strain>
    </source>
</reference>
<dbReference type="InParanoid" id="A0A482XSF5"/>
<dbReference type="Gene3D" id="1.20.5.110">
    <property type="match status" value="1"/>
</dbReference>
<comment type="similarity">
    <text evidence="1">Belongs to the CCDC53 family.</text>
</comment>
<protein>
    <recommendedName>
        <fullName evidence="5">WASH complex subunit 3</fullName>
    </recommendedName>
</protein>
<dbReference type="InterPro" id="IPR019309">
    <property type="entry name" value="WASHC3"/>
</dbReference>
<dbReference type="GO" id="GO:0071203">
    <property type="term" value="C:WASH complex"/>
    <property type="evidence" value="ECO:0007669"/>
    <property type="project" value="InterPro"/>
</dbReference>
<dbReference type="SMR" id="A0A482XSF5"/>
<dbReference type="Pfam" id="PF10152">
    <property type="entry name" value="CCDC53"/>
    <property type="match status" value="1"/>
</dbReference>
<comment type="caution">
    <text evidence="3">The sequence shown here is derived from an EMBL/GenBank/DDBJ whole genome shotgun (WGS) entry which is preliminary data.</text>
</comment>
<feature type="region of interest" description="Disordered" evidence="2">
    <location>
        <begin position="135"/>
        <end position="161"/>
    </location>
</feature>
<evidence type="ECO:0008006" key="5">
    <source>
        <dbReference type="Google" id="ProtNLM"/>
    </source>
</evidence>
<evidence type="ECO:0000313" key="4">
    <source>
        <dbReference type="Proteomes" id="UP000291343"/>
    </source>
</evidence>
<evidence type="ECO:0000313" key="3">
    <source>
        <dbReference type="EMBL" id="RZF48388.1"/>
    </source>
</evidence>
<dbReference type="GO" id="GO:0030041">
    <property type="term" value="P:actin filament polymerization"/>
    <property type="evidence" value="ECO:0007669"/>
    <property type="project" value="TreeGrafter"/>
</dbReference>
<name>A0A482XSF5_LAOST</name>
<dbReference type="AlphaFoldDB" id="A0A482XSF5"/>
<gene>
    <name evidence="3" type="ORF">LSTR_LSTR007555</name>
</gene>
<evidence type="ECO:0000256" key="1">
    <source>
        <dbReference type="ARBA" id="ARBA00006290"/>
    </source>
</evidence>
<dbReference type="Proteomes" id="UP000291343">
    <property type="component" value="Unassembled WGS sequence"/>
</dbReference>
<keyword evidence="4" id="KW-1185">Reference proteome</keyword>
<dbReference type="EMBL" id="QKKF02002514">
    <property type="protein sequence ID" value="RZF48388.1"/>
    <property type="molecule type" value="Genomic_DNA"/>
</dbReference>
<feature type="compositionally biased region" description="Basic and acidic residues" evidence="2">
    <location>
        <begin position="152"/>
        <end position="161"/>
    </location>
</feature>
<accession>A0A482XSF5</accession>
<dbReference type="PANTHER" id="PTHR13015:SF0">
    <property type="entry name" value="WASH COMPLEX SUBUNIT 3"/>
    <property type="match status" value="1"/>
</dbReference>
<sequence>MTTQSNLDLLNDIGSDVDLSEVPPINQKRLLAFINVFLIDTISLLNGFHQNCESRLQKFDLKMQKLEAELCILESKVWKIICYSTKVNQLVTHLTKALLKSIPGLEVDVPKPVVVDAELPQPKVEQVVSNVNLELDVPDSKDADPESESPEEESKPPNPELEKYYRMLRFGVPMEAVKVEMQIDGCDPKLLDSS</sequence>
<dbReference type="FunCoup" id="A0A482XSF5">
    <property type="interactions" value="982"/>
</dbReference>
<dbReference type="OrthoDB" id="268027at2759"/>
<proteinExistence type="inferred from homology"/>
<organism evidence="3 4">
    <name type="scientific">Laodelphax striatellus</name>
    <name type="common">Small brown planthopper</name>
    <name type="synonym">Delphax striatella</name>
    <dbReference type="NCBI Taxonomy" id="195883"/>
    <lineage>
        <taxon>Eukaryota</taxon>
        <taxon>Metazoa</taxon>
        <taxon>Ecdysozoa</taxon>
        <taxon>Arthropoda</taxon>
        <taxon>Hexapoda</taxon>
        <taxon>Insecta</taxon>
        <taxon>Pterygota</taxon>
        <taxon>Neoptera</taxon>
        <taxon>Paraneoptera</taxon>
        <taxon>Hemiptera</taxon>
        <taxon>Auchenorrhyncha</taxon>
        <taxon>Fulgoroidea</taxon>
        <taxon>Delphacidae</taxon>
        <taxon>Criomorphinae</taxon>
        <taxon>Laodelphax</taxon>
    </lineage>
</organism>
<dbReference type="STRING" id="195883.A0A482XSF5"/>
<dbReference type="PANTHER" id="PTHR13015">
    <property type="entry name" value="PROTEIN AD-016-RELATED"/>
    <property type="match status" value="1"/>
</dbReference>
<evidence type="ECO:0000256" key="2">
    <source>
        <dbReference type="SAM" id="MobiDB-lite"/>
    </source>
</evidence>